<protein>
    <submittedName>
        <fullName evidence="2">MBL fold metallo-hydrolase</fullName>
    </submittedName>
</protein>
<evidence type="ECO:0000313" key="2">
    <source>
        <dbReference type="EMBL" id="BFH74593.1"/>
    </source>
</evidence>
<dbReference type="InterPro" id="IPR001279">
    <property type="entry name" value="Metallo-B-lactamas"/>
</dbReference>
<dbReference type="InterPro" id="IPR036866">
    <property type="entry name" value="RibonucZ/Hydroxyglut_hydro"/>
</dbReference>
<dbReference type="AlphaFoldDB" id="A0AAT9GUT9"/>
<dbReference type="InterPro" id="IPR050855">
    <property type="entry name" value="NDM-1-like"/>
</dbReference>
<dbReference type="GeneID" id="92355495"/>
<dbReference type="RefSeq" id="WP_369610092.1">
    <property type="nucleotide sequence ID" value="NZ_AP031322.1"/>
</dbReference>
<organism evidence="2">
    <name type="scientific">Sulfurisphaera javensis</name>
    <dbReference type="NCBI Taxonomy" id="2049879"/>
    <lineage>
        <taxon>Archaea</taxon>
        <taxon>Thermoproteota</taxon>
        <taxon>Thermoprotei</taxon>
        <taxon>Sulfolobales</taxon>
        <taxon>Sulfolobaceae</taxon>
        <taxon>Sulfurisphaera</taxon>
    </lineage>
</organism>
<dbReference type="EMBL" id="AP031322">
    <property type="protein sequence ID" value="BFH74593.1"/>
    <property type="molecule type" value="Genomic_DNA"/>
</dbReference>
<dbReference type="PANTHER" id="PTHR42951">
    <property type="entry name" value="METALLO-BETA-LACTAMASE DOMAIN-CONTAINING"/>
    <property type="match status" value="1"/>
</dbReference>
<dbReference type="Pfam" id="PF00753">
    <property type="entry name" value="Lactamase_B"/>
    <property type="match status" value="1"/>
</dbReference>
<reference evidence="2" key="1">
    <citation type="submission" date="2024-03" db="EMBL/GenBank/DDBJ databases">
        <title>Complete genome sequence of Sulfurisphaera javensis strain KD-1.</title>
        <authorList>
            <person name="Sakai H."/>
            <person name="Nur N."/>
            <person name="Suwanto A."/>
            <person name="Kurosawa N."/>
        </authorList>
    </citation>
    <scope>NUCLEOTIDE SEQUENCE</scope>
    <source>
        <strain evidence="2">KD-1</strain>
    </source>
</reference>
<dbReference type="SUPFAM" id="SSF56281">
    <property type="entry name" value="Metallo-hydrolase/oxidoreductase"/>
    <property type="match status" value="1"/>
</dbReference>
<dbReference type="CDD" id="cd07721">
    <property type="entry name" value="yflN-like_MBL-fold"/>
    <property type="match status" value="1"/>
</dbReference>
<evidence type="ECO:0000259" key="1">
    <source>
        <dbReference type="SMART" id="SM00849"/>
    </source>
</evidence>
<proteinExistence type="predicted"/>
<name>A0AAT9GUT9_9CREN</name>
<feature type="domain" description="Metallo-beta-lactamase" evidence="1">
    <location>
        <begin position="24"/>
        <end position="219"/>
    </location>
</feature>
<accession>A0AAT9GUT9</accession>
<gene>
    <name evidence="2" type="ORF">SJAV_25370</name>
</gene>
<dbReference type="SMART" id="SM00849">
    <property type="entry name" value="Lactamase_B"/>
    <property type="match status" value="1"/>
</dbReference>
<dbReference type="KEGG" id="sjv:SJAV_25370"/>
<sequence length="225" mass="25588">MVKINNKIRIIELLEPDFFGTILNHNVVLIENGPSGGLMLVDTSLPENFENLEKYLKSWGYSISDISDIVITHAHPDHFGNAEKIRREAKAKIYAHELEEFNLGGKIPVEEVKKEFNIPEEEIRKTINRIENMKIELPTIDVKLKGGEELAGFKVIHVPGHTKGHIALFGDGILIAGDAIRNINGVKPPLKFFCWDYEKALEAFNNLMALPYKILIPYHGELYFR</sequence>
<dbReference type="PANTHER" id="PTHR42951:SF17">
    <property type="entry name" value="METALLO-BETA-LACTAMASE DOMAIN-CONTAINING PROTEIN"/>
    <property type="match status" value="1"/>
</dbReference>
<dbReference type="Gene3D" id="3.60.15.10">
    <property type="entry name" value="Ribonuclease Z/Hydroxyacylglutathione hydrolase-like"/>
    <property type="match status" value="1"/>
</dbReference>